<evidence type="ECO:0000313" key="3">
    <source>
        <dbReference type="Proteomes" id="UP001187531"/>
    </source>
</evidence>
<evidence type="ECO:0000256" key="1">
    <source>
        <dbReference type="ARBA" id="ARBA00022723"/>
    </source>
</evidence>
<dbReference type="EMBL" id="JAVRJZ010000107">
    <property type="protein sequence ID" value="KAK2703292.1"/>
    <property type="molecule type" value="Genomic_DNA"/>
</dbReference>
<dbReference type="GO" id="GO:0046872">
    <property type="term" value="F:metal ion binding"/>
    <property type="evidence" value="ECO:0007669"/>
    <property type="project" value="UniProtKB-KW"/>
</dbReference>
<keyword evidence="1" id="KW-0479">Metal-binding</keyword>
<keyword evidence="3" id="KW-1185">Reference proteome</keyword>
<evidence type="ECO:0008006" key="4">
    <source>
        <dbReference type="Google" id="ProtNLM"/>
    </source>
</evidence>
<dbReference type="PANTHER" id="PTHR46594">
    <property type="entry name" value="P-TYPE CATION-TRANSPORTING ATPASE"/>
    <property type="match status" value="1"/>
</dbReference>
<name>A0AA88HDD1_ARTSF</name>
<dbReference type="AlphaFoldDB" id="A0AA88HDD1"/>
<sequence length="126" mass="14330">MRRGWMIERFDDRKYKKGVVNLSVDLKEGRGKFQYDPNLITNETICEMIDDMGFEVNISTQEVTLYVIGLNCNKCDKKIEDSVPDVYGVKDVQGTFNEKTAVDPAKVDGVSITQRIISLGFEQLLT</sequence>
<dbReference type="InterPro" id="IPR006121">
    <property type="entry name" value="HMA_dom"/>
</dbReference>
<reference evidence="2" key="1">
    <citation type="submission" date="2023-07" db="EMBL/GenBank/DDBJ databases">
        <title>Chromosome-level genome assembly of Artemia franciscana.</title>
        <authorList>
            <person name="Jo E."/>
        </authorList>
    </citation>
    <scope>NUCLEOTIDE SEQUENCE</scope>
    <source>
        <tissue evidence="2">Whole body</tissue>
    </source>
</reference>
<proteinExistence type="predicted"/>
<gene>
    <name evidence="2" type="ORF">QYM36_018209</name>
</gene>
<accession>A0AA88HDD1</accession>
<dbReference type="InterPro" id="IPR036163">
    <property type="entry name" value="HMA_dom_sf"/>
</dbReference>
<organism evidence="2 3">
    <name type="scientific">Artemia franciscana</name>
    <name type="common">Brine shrimp</name>
    <name type="synonym">Artemia sanfranciscana</name>
    <dbReference type="NCBI Taxonomy" id="6661"/>
    <lineage>
        <taxon>Eukaryota</taxon>
        <taxon>Metazoa</taxon>
        <taxon>Ecdysozoa</taxon>
        <taxon>Arthropoda</taxon>
        <taxon>Crustacea</taxon>
        <taxon>Branchiopoda</taxon>
        <taxon>Anostraca</taxon>
        <taxon>Artemiidae</taxon>
        <taxon>Artemia</taxon>
    </lineage>
</organism>
<dbReference type="PANTHER" id="PTHR46594:SF4">
    <property type="entry name" value="P-TYPE CATION-TRANSPORTING ATPASE"/>
    <property type="match status" value="1"/>
</dbReference>
<evidence type="ECO:0000313" key="2">
    <source>
        <dbReference type="EMBL" id="KAK2703292.1"/>
    </source>
</evidence>
<dbReference type="Gene3D" id="3.30.70.100">
    <property type="match status" value="2"/>
</dbReference>
<dbReference type="SUPFAM" id="SSF55008">
    <property type="entry name" value="HMA, heavy metal-associated domain"/>
    <property type="match status" value="2"/>
</dbReference>
<protein>
    <recommendedName>
        <fullName evidence="4">HMA domain-containing protein</fullName>
    </recommendedName>
</protein>
<dbReference type="Proteomes" id="UP001187531">
    <property type="component" value="Unassembled WGS sequence"/>
</dbReference>
<dbReference type="CDD" id="cd00371">
    <property type="entry name" value="HMA"/>
    <property type="match status" value="1"/>
</dbReference>
<comment type="caution">
    <text evidence="2">The sequence shown here is derived from an EMBL/GenBank/DDBJ whole genome shotgun (WGS) entry which is preliminary data.</text>
</comment>